<feature type="region of interest" description="Disordered" evidence="2">
    <location>
        <begin position="1"/>
        <end position="24"/>
    </location>
</feature>
<reference evidence="3 4" key="1">
    <citation type="submission" date="2008-07" db="EMBL/GenBank/DDBJ databases">
        <authorList>
            <person name="El-Sayed N."/>
            <person name="Caler E."/>
            <person name="Inman J."/>
            <person name="Amedeo P."/>
            <person name="Hass B."/>
            <person name="Wortman J."/>
        </authorList>
    </citation>
    <scope>NUCLEOTIDE SEQUENCE [LARGE SCALE GENOMIC DNA]</scope>
    <source>
        <strain evidence="4">ATCC 50983 / TXsc</strain>
    </source>
</reference>
<dbReference type="EMBL" id="GG671995">
    <property type="protein sequence ID" value="EER17777.1"/>
    <property type="molecule type" value="Genomic_DNA"/>
</dbReference>
<name>C5KD28_PERM5</name>
<dbReference type="InParanoid" id="C5KD28"/>
<dbReference type="SUPFAM" id="SSF48371">
    <property type="entry name" value="ARM repeat"/>
    <property type="match status" value="1"/>
</dbReference>
<evidence type="ECO:0000256" key="1">
    <source>
        <dbReference type="ARBA" id="ARBA00022737"/>
    </source>
</evidence>
<dbReference type="AlphaFoldDB" id="C5KD28"/>
<proteinExistence type="predicted"/>
<dbReference type="InterPro" id="IPR016024">
    <property type="entry name" value="ARM-type_fold"/>
</dbReference>
<organism evidence="4">
    <name type="scientific">Perkinsus marinus (strain ATCC 50983 / TXsc)</name>
    <dbReference type="NCBI Taxonomy" id="423536"/>
    <lineage>
        <taxon>Eukaryota</taxon>
        <taxon>Sar</taxon>
        <taxon>Alveolata</taxon>
        <taxon>Perkinsozoa</taxon>
        <taxon>Perkinsea</taxon>
        <taxon>Perkinsida</taxon>
        <taxon>Perkinsidae</taxon>
        <taxon>Perkinsus</taxon>
    </lineage>
</organism>
<dbReference type="InterPro" id="IPR011989">
    <property type="entry name" value="ARM-like"/>
</dbReference>
<accession>C5KD28</accession>
<evidence type="ECO:0000256" key="2">
    <source>
        <dbReference type="SAM" id="MobiDB-lite"/>
    </source>
</evidence>
<dbReference type="InterPro" id="IPR000357">
    <property type="entry name" value="HEAT"/>
</dbReference>
<gene>
    <name evidence="3" type="ORF">Pmar_PMAR023706</name>
</gene>
<evidence type="ECO:0000313" key="4">
    <source>
        <dbReference type="Proteomes" id="UP000007800"/>
    </source>
</evidence>
<dbReference type="RefSeq" id="XP_002785981.1">
    <property type="nucleotide sequence ID" value="XM_002785935.1"/>
</dbReference>
<dbReference type="OrthoDB" id="441602at2759"/>
<keyword evidence="4" id="KW-1185">Reference proteome</keyword>
<dbReference type="Gene3D" id="1.25.10.10">
    <property type="entry name" value="Leucine-rich Repeat Variant"/>
    <property type="match status" value="1"/>
</dbReference>
<dbReference type="Pfam" id="PF02985">
    <property type="entry name" value="HEAT"/>
    <property type="match status" value="1"/>
</dbReference>
<protein>
    <submittedName>
        <fullName evidence="3">Uncharacterized protein</fullName>
    </submittedName>
</protein>
<dbReference type="Proteomes" id="UP000007800">
    <property type="component" value="Unassembled WGS sequence"/>
</dbReference>
<dbReference type="GeneID" id="9086976"/>
<sequence length="1273" mass="137511">MTPSSNNEAAAAGTTRDHQQSMPAVAESVPELIAALGSLARLTRERAADRLAGILVSMKRDVDSGDTAKLSDVTALENTVLDLVLSPTADSVWESVQSALLVMAKVERQCGGFNLLEDNELSGRVVEAVHTALKDKEYRVRLAVGDLLEAQSQREGRAVWLKMKDFLLNDIEDHRVRIVAADDNNAAHRDGHRPAALGHHDTEGWSSLETSMRAVQKIVLGCGQQFRGEGGSLDKDLLGLEADGWAEFRDMVGWITKGLKDNWSQVRYASCIAARAVVTKVDTFTDLTIRDRLTTLPDFANMAVAIYLNRHYVAEGVRMHAQGTWRLLVGPQGGSWLLVENMPLVLDVLKEVASHANALAMNAPNHAVREASCHCVREIGSRVLPAAAETSTAEACEVTMQRLVGLLSEATQDESWPVRDTAAQAIGELYSTASLQAKKGSSTGNNGSRCFDTSKRGEEAEGALSAAVEGFAATLENLMQDNIPSLRRDAASALAELAENQPSRVDLSAILKRHLGAAHEQSPNSESFSHYTPSGPFSVPAKKVAHEDYVPPEEVSQDTGNVSNQTMYSCGSLAPKTHLGHLKKKSPGGGCMNCSSGEDRYAVAWERSDGAVDLLASACLLRNDPTDILDTFMPTLEGIFKLSHFKHNVNLKRTICERFMEVIRARPEVRPRLGGIRQQCLELLEDSASTEESLRTARLCFEDFVKATAVSASLFKAAAALQRKAPEVPPREELADLAVSAEGALKSDPRRFVDISHCVASIVPQSMLVDYRKVFLSRVINPLLRSEDSSSTGLEEEQALAVFLVAADLGILRGSDNIEVTAALSKRVENMLPAADFQLLLSSLGPVKRVDAALARRITQELLNRLSTLDSLQLASLGVAFSTESDEARRELLTEIDGRLERGEGLSERDLVDLIIATLRLDPSKRDGRRAAAADRLVGLLSRHTAEDGLAMDELQWAADAATLLGAQQNATLAEMLLESGRKVITADCAASPMLIDLAVSVSQGIAISDAPSGSSSAFTMWMQHLCSTVITPEADLRLILRLGHGLQRLQRDGLQWGLTWDFIAQTVLGRPIEDEEISEVLSLLSFAADHVCMEIPQDGLQPLAARITSPQFANNTNVHSLALIALNCVKLLKGPEGFLADLVPALKYQFLRGGTPPATVCLTLSAYGPAFTALVGKILLSAVSTNPPSRDSETTLGLLKSLRAGPEVERVLVDSGLISAHDESHGSTASQTNARQAAEARMKAAFKLSLDSRQRPVTGRKGIAYCGGRRQL</sequence>
<keyword evidence="1" id="KW-0677">Repeat</keyword>
<evidence type="ECO:0000313" key="3">
    <source>
        <dbReference type="EMBL" id="EER17777.1"/>
    </source>
</evidence>